<name>A0AAQ4DZ42_AMBAM</name>
<accession>A0AAQ4DZ42</accession>
<feature type="compositionally biased region" description="Polar residues" evidence="1">
    <location>
        <begin position="105"/>
        <end position="126"/>
    </location>
</feature>
<dbReference type="EMBL" id="JARKHS020025061">
    <property type="protein sequence ID" value="KAK8767732.1"/>
    <property type="molecule type" value="Genomic_DNA"/>
</dbReference>
<evidence type="ECO:0000313" key="3">
    <source>
        <dbReference type="Proteomes" id="UP001321473"/>
    </source>
</evidence>
<keyword evidence="3" id="KW-1185">Reference proteome</keyword>
<reference evidence="2 3" key="1">
    <citation type="journal article" date="2023" name="Arcadia Sci">
        <title>De novo assembly of a long-read Amblyomma americanum tick genome.</title>
        <authorList>
            <person name="Chou S."/>
            <person name="Poskanzer K.E."/>
            <person name="Rollins M."/>
            <person name="Thuy-Boun P.S."/>
        </authorList>
    </citation>
    <scope>NUCLEOTIDE SEQUENCE [LARGE SCALE GENOMIC DNA]</scope>
    <source>
        <strain evidence="2">F_SG_1</strain>
        <tissue evidence="2">Salivary glands</tissue>
    </source>
</reference>
<dbReference type="Proteomes" id="UP001321473">
    <property type="component" value="Unassembled WGS sequence"/>
</dbReference>
<dbReference type="AlphaFoldDB" id="A0AAQ4DZ42"/>
<gene>
    <name evidence="2" type="ORF">V5799_005490</name>
</gene>
<proteinExistence type="predicted"/>
<evidence type="ECO:0000313" key="2">
    <source>
        <dbReference type="EMBL" id="KAK8767732.1"/>
    </source>
</evidence>
<feature type="compositionally biased region" description="Low complexity" evidence="1">
    <location>
        <begin position="140"/>
        <end position="153"/>
    </location>
</feature>
<sequence length="199" mass="22265">MRRHASLRCLLRRLRFAYSALRCGTGWEAATLLARIARCQVLRSAETFQRARSKLKKAENTDDIATSTDQEKGRGKRKRFAVFTSDDSDSDEPSCALPPPFRLRSCSNDGPSQRNTLPSSPSTFEQSAARVQIPAPEQSEVPAQPAVAEQPVPSTEEQDIHSAPPLDEQIDAVEVKLRSNKVFHEKLVNFSMFLRLFPP</sequence>
<protein>
    <submittedName>
        <fullName evidence="2">Uncharacterized protein</fullName>
    </submittedName>
</protein>
<evidence type="ECO:0000256" key="1">
    <source>
        <dbReference type="SAM" id="MobiDB-lite"/>
    </source>
</evidence>
<organism evidence="2 3">
    <name type="scientific">Amblyomma americanum</name>
    <name type="common">Lone star tick</name>
    <dbReference type="NCBI Taxonomy" id="6943"/>
    <lineage>
        <taxon>Eukaryota</taxon>
        <taxon>Metazoa</taxon>
        <taxon>Ecdysozoa</taxon>
        <taxon>Arthropoda</taxon>
        <taxon>Chelicerata</taxon>
        <taxon>Arachnida</taxon>
        <taxon>Acari</taxon>
        <taxon>Parasitiformes</taxon>
        <taxon>Ixodida</taxon>
        <taxon>Ixodoidea</taxon>
        <taxon>Ixodidae</taxon>
        <taxon>Amblyomminae</taxon>
        <taxon>Amblyomma</taxon>
    </lineage>
</organism>
<comment type="caution">
    <text evidence="2">The sequence shown here is derived from an EMBL/GenBank/DDBJ whole genome shotgun (WGS) entry which is preliminary data.</text>
</comment>
<feature type="region of interest" description="Disordered" evidence="1">
    <location>
        <begin position="51"/>
        <end position="166"/>
    </location>
</feature>